<keyword evidence="10" id="KW-1185">Reference proteome</keyword>
<dbReference type="AlphaFoldDB" id="A0A081C0N1"/>
<feature type="transmembrane region" description="Helical" evidence="7">
    <location>
        <begin position="272"/>
        <end position="297"/>
    </location>
</feature>
<dbReference type="Pfam" id="PF12801">
    <property type="entry name" value="Fer4_5"/>
    <property type="match status" value="2"/>
</dbReference>
<dbReference type="GO" id="GO:0046872">
    <property type="term" value="F:metal ion binding"/>
    <property type="evidence" value="ECO:0007669"/>
    <property type="project" value="UniProtKB-KW"/>
</dbReference>
<dbReference type="eggNOG" id="COG0348">
    <property type="taxonomic scope" value="Bacteria"/>
</dbReference>
<evidence type="ECO:0000259" key="8">
    <source>
        <dbReference type="PROSITE" id="PS51379"/>
    </source>
</evidence>
<keyword evidence="6" id="KW-0411">Iron-sulfur</keyword>
<gene>
    <name evidence="9" type="ORF">U27_05109</name>
</gene>
<dbReference type="SUPFAM" id="SSF54862">
    <property type="entry name" value="4Fe-4S ferredoxins"/>
    <property type="match status" value="1"/>
</dbReference>
<accession>A0A081C0N1</accession>
<organism evidence="9">
    <name type="scientific">Vecturithrix granuli</name>
    <dbReference type="NCBI Taxonomy" id="1499967"/>
    <lineage>
        <taxon>Bacteria</taxon>
        <taxon>Candidatus Moduliflexota</taxon>
        <taxon>Candidatus Vecturitrichia</taxon>
        <taxon>Candidatus Vecturitrichales</taxon>
        <taxon>Candidatus Vecturitrichaceae</taxon>
        <taxon>Candidatus Vecturithrix</taxon>
    </lineage>
</organism>
<evidence type="ECO:0000256" key="4">
    <source>
        <dbReference type="ARBA" id="ARBA00022982"/>
    </source>
</evidence>
<dbReference type="STRING" id="1499967.U27_05109"/>
<dbReference type="InterPro" id="IPR017900">
    <property type="entry name" value="4Fe4S_Fe_S_CS"/>
</dbReference>
<dbReference type="HOGENOM" id="CLU_739128_0_0_0"/>
<dbReference type="PROSITE" id="PS00198">
    <property type="entry name" value="4FE4S_FER_1"/>
    <property type="match status" value="2"/>
</dbReference>
<evidence type="ECO:0000313" key="9">
    <source>
        <dbReference type="EMBL" id="GAK58136.1"/>
    </source>
</evidence>
<feature type="transmembrane region" description="Helical" evidence="7">
    <location>
        <begin position="236"/>
        <end position="260"/>
    </location>
</feature>
<keyword evidence="7" id="KW-0812">Transmembrane</keyword>
<dbReference type="InterPro" id="IPR017896">
    <property type="entry name" value="4Fe4S_Fe-S-bd"/>
</dbReference>
<keyword evidence="5" id="KW-0408">Iron</keyword>
<proteinExistence type="predicted"/>
<keyword evidence="7" id="KW-0472">Membrane</keyword>
<evidence type="ECO:0000256" key="6">
    <source>
        <dbReference type="ARBA" id="ARBA00023014"/>
    </source>
</evidence>
<keyword evidence="1" id="KW-0813">Transport</keyword>
<feature type="transmembrane region" description="Helical" evidence="7">
    <location>
        <begin position="144"/>
        <end position="159"/>
    </location>
</feature>
<dbReference type="PANTHER" id="PTHR30176:SF3">
    <property type="entry name" value="FERREDOXIN-TYPE PROTEIN NAPH"/>
    <property type="match status" value="1"/>
</dbReference>
<sequence length="388" mass="43166">MSQDQKARVIPVFIMLLTSVVVFSMLFMMLWGGKPETLPEDREFIIKSTMTIQEFGVQNEISTETLKSVFGLTSQEDLQQTLEQSGLSQEEIVAKTQKTLALASEEAAKNWVKILLKFIAWIGFLVYMFFQLRQGKITPKQRKRFLLAAVVVFGVILGSDPSPMGTVKDAVVLFGKSGVIFPPRLIAFVGMLVGGIILANKFLCSWGCQLGTLQDLIFRINRDQDDRKGIFPQFKVPFVVSNSVRILFLAAIVLGAFIWAIDITELYDPFKIFNPAVLGAFGIIVIGLLLITSLFVYRPWCHFFCPFGLVGWLAEKVSYYKIKVNYDACIACEACAKACPSTVMNAILKQQHTIPDCFACGNCINVCPVNAVHFEKGKRSVPPAGKFA</sequence>
<evidence type="ECO:0000313" key="10">
    <source>
        <dbReference type="Proteomes" id="UP000030661"/>
    </source>
</evidence>
<keyword evidence="3" id="KW-0479">Metal-binding</keyword>
<evidence type="ECO:0000256" key="2">
    <source>
        <dbReference type="ARBA" id="ARBA00022485"/>
    </source>
</evidence>
<keyword evidence="2" id="KW-0004">4Fe-4S</keyword>
<feature type="transmembrane region" description="Helical" evidence="7">
    <location>
        <begin position="12"/>
        <end position="31"/>
    </location>
</feature>
<keyword evidence="4" id="KW-0249">Electron transport</keyword>
<dbReference type="PANTHER" id="PTHR30176">
    <property type="entry name" value="FERREDOXIN-TYPE PROTEIN NAPH"/>
    <property type="match status" value="1"/>
</dbReference>
<evidence type="ECO:0000256" key="5">
    <source>
        <dbReference type="ARBA" id="ARBA00023004"/>
    </source>
</evidence>
<dbReference type="EMBL" id="DF820467">
    <property type="protein sequence ID" value="GAK58136.1"/>
    <property type="molecule type" value="Genomic_DNA"/>
</dbReference>
<dbReference type="Gene3D" id="3.30.70.20">
    <property type="match status" value="1"/>
</dbReference>
<dbReference type="GO" id="GO:0005886">
    <property type="term" value="C:plasma membrane"/>
    <property type="evidence" value="ECO:0007669"/>
    <property type="project" value="TreeGrafter"/>
</dbReference>
<dbReference type="Pfam" id="PF13237">
    <property type="entry name" value="Fer4_10"/>
    <property type="match status" value="1"/>
</dbReference>
<reference evidence="9" key="1">
    <citation type="journal article" date="2015" name="PeerJ">
        <title>First genomic representation of candidate bacterial phylum KSB3 points to enhanced environmental sensing as a trigger of wastewater bulking.</title>
        <authorList>
            <person name="Sekiguchi Y."/>
            <person name="Ohashi A."/>
            <person name="Parks D.H."/>
            <person name="Yamauchi T."/>
            <person name="Tyson G.W."/>
            <person name="Hugenholtz P."/>
        </authorList>
    </citation>
    <scope>NUCLEOTIDE SEQUENCE [LARGE SCALE GENOMIC DNA]</scope>
</reference>
<dbReference type="GO" id="GO:0051539">
    <property type="term" value="F:4 iron, 4 sulfur cluster binding"/>
    <property type="evidence" value="ECO:0007669"/>
    <property type="project" value="UniProtKB-KW"/>
</dbReference>
<feature type="domain" description="4Fe-4S ferredoxin-type" evidence="8">
    <location>
        <begin position="320"/>
        <end position="349"/>
    </location>
</feature>
<dbReference type="Proteomes" id="UP000030661">
    <property type="component" value="Unassembled WGS sequence"/>
</dbReference>
<evidence type="ECO:0000256" key="3">
    <source>
        <dbReference type="ARBA" id="ARBA00022723"/>
    </source>
</evidence>
<keyword evidence="7" id="KW-1133">Transmembrane helix</keyword>
<protein>
    <submittedName>
        <fullName evidence="9">4Fe-4S ferredoxin, iron-sulfur binding</fullName>
    </submittedName>
</protein>
<feature type="transmembrane region" description="Helical" evidence="7">
    <location>
        <begin position="179"/>
        <end position="199"/>
    </location>
</feature>
<dbReference type="InterPro" id="IPR051684">
    <property type="entry name" value="Electron_Trans/Redox"/>
</dbReference>
<dbReference type="PROSITE" id="PS51379">
    <property type="entry name" value="4FE4S_FER_2"/>
    <property type="match status" value="2"/>
</dbReference>
<name>A0A081C0N1_VECG1</name>
<feature type="transmembrane region" description="Helical" evidence="7">
    <location>
        <begin position="114"/>
        <end position="132"/>
    </location>
</feature>
<evidence type="ECO:0000256" key="1">
    <source>
        <dbReference type="ARBA" id="ARBA00022448"/>
    </source>
</evidence>
<evidence type="ECO:0000256" key="7">
    <source>
        <dbReference type="SAM" id="Phobius"/>
    </source>
</evidence>
<feature type="domain" description="4Fe-4S ferredoxin-type" evidence="8">
    <location>
        <begin position="350"/>
        <end position="377"/>
    </location>
</feature>